<keyword evidence="6" id="KW-0472">Membrane</keyword>
<dbReference type="PROSITE" id="PS50109">
    <property type="entry name" value="HIS_KIN"/>
    <property type="match status" value="1"/>
</dbReference>
<dbReference type="PANTHER" id="PTHR42878">
    <property type="entry name" value="TWO-COMPONENT HISTIDINE KINASE"/>
    <property type="match status" value="1"/>
</dbReference>
<evidence type="ECO:0000259" key="8">
    <source>
        <dbReference type="PROSITE" id="PS50109"/>
    </source>
</evidence>
<dbReference type="PRINTS" id="PR00344">
    <property type="entry name" value="BCTRLSENSOR"/>
</dbReference>
<feature type="coiled-coil region" evidence="7">
    <location>
        <begin position="485"/>
        <end position="523"/>
    </location>
</feature>
<dbReference type="InterPro" id="IPR035965">
    <property type="entry name" value="PAS-like_dom_sf"/>
</dbReference>
<protein>
    <recommendedName>
        <fullName evidence="2">histidine kinase</fullName>
        <ecNumber evidence="2">2.7.13.3</ecNumber>
    </recommendedName>
</protein>
<dbReference type="SMART" id="SM00387">
    <property type="entry name" value="HATPase_c"/>
    <property type="match status" value="1"/>
</dbReference>
<dbReference type="InterPro" id="IPR003594">
    <property type="entry name" value="HATPase_dom"/>
</dbReference>
<dbReference type="EC" id="2.7.13.3" evidence="2"/>
<dbReference type="EMBL" id="BMGY01000004">
    <property type="protein sequence ID" value="GGH81067.1"/>
    <property type="molecule type" value="Genomic_DNA"/>
</dbReference>
<organism evidence="9 10">
    <name type="scientific">Hymenobacter frigidus</name>
    <dbReference type="NCBI Taxonomy" id="1524095"/>
    <lineage>
        <taxon>Bacteria</taxon>
        <taxon>Pseudomonadati</taxon>
        <taxon>Bacteroidota</taxon>
        <taxon>Cytophagia</taxon>
        <taxon>Cytophagales</taxon>
        <taxon>Hymenobacteraceae</taxon>
        <taxon>Hymenobacter</taxon>
    </lineage>
</organism>
<evidence type="ECO:0000256" key="1">
    <source>
        <dbReference type="ARBA" id="ARBA00000085"/>
    </source>
</evidence>
<dbReference type="Gene3D" id="3.30.450.20">
    <property type="entry name" value="PAS domain"/>
    <property type="match status" value="2"/>
</dbReference>
<gene>
    <name evidence="9" type="ORF">GCM10011495_07230</name>
</gene>
<dbReference type="Proteomes" id="UP000637774">
    <property type="component" value="Unassembled WGS sequence"/>
</dbReference>
<dbReference type="InterPro" id="IPR036890">
    <property type="entry name" value="HATPase_C_sf"/>
</dbReference>
<reference evidence="10" key="1">
    <citation type="journal article" date="2019" name="Int. J. Syst. Evol. Microbiol.">
        <title>The Global Catalogue of Microorganisms (GCM) 10K type strain sequencing project: providing services to taxonomists for standard genome sequencing and annotation.</title>
        <authorList>
            <consortium name="The Broad Institute Genomics Platform"/>
            <consortium name="The Broad Institute Genome Sequencing Center for Infectious Disease"/>
            <person name="Wu L."/>
            <person name="Ma J."/>
        </authorList>
    </citation>
    <scope>NUCLEOTIDE SEQUENCE [LARGE SCALE GENOMIC DNA]</scope>
    <source>
        <strain evidence="10">CGMCC 1.14966</strain>
    </source>
</reference>
<dbReference type="InterPro" id="IPR004358">
    <property type="entry name" value="Sig_transdc_His_kin-like_C"/>
</dbReference>
<dbReference type="InterPro" id="IPR005467">
    <property type="entry name" value="His_kinase_dom"/>
</dbReference>
<evidence type="ECO:0000256" key="6">
    <source>
        <dbReference type="ARBA" id="ARBA00023136"/>
    </source>
</evidence>
<keyword evidence="7" id="KW-0175">Coiled coil</keyword>
<dbReference type="Gene3D" id="1.10.287.130">
    <property type="match status" value="1"/>
</dbReference>
<dbReference type="InterPro" id="IPR000014">
    <property type="entry name" value="PAS"/>
</dbReference>
<dbReference type="SUPFAM" id="SSF47384">
    <property type="entry name" value="Homodimeric domain of signal transducing histidine kinase"/>
    <property type="match status" value="1"/>
</dbReference>
<evidence type="ECO:0000313" key="9">
    <source>
        <dbReference type="EMBL" id="GGH81067.1"/>
    </source>
</evidence>
<evidence type="ECO:0000256" key="2">
    <source>
        <dbReference type="ARBA" id="ARBA00012438"/>
    </source>
</evidence>
<keyword evidence="4" id="KW-0808">Transferase</keyword>
<dbReference type="SMART" id="SM00091">
    <property type="entry name" value="PAS"/>
    <property type="match status" value="1"/>
</dbReference>
<comment type="caution">
    <text evidence="9">The sequence shown here is derived from an EMBL/GenBank/DDBJ whole genome shotgun (WGS) entry which is preliminary data.</text>
</comment>
<evidence type="ECO:0000256" key="4">
    <source>
        <dbReference type="ARBA" id="ARBA00022679"/>
    </source>
</evidence>
<feature type="domain" description="Histidine kinase" evidence="8">
    <location>
        <begin position="533"/>
        <end position="744"/>
    </location>
</feature>
<comment type="catalytic activity">
    <reaction evidence="1">
        <text>ATP + protein L-histidine = ADP + protein N-phospho-L-histidine.</text>
        <dbReference type="EC" id="2.7.13.3"/>
    </reaction>
</comment>
<keyword evidence="5" id="KW-0418">Kinase</keyword>
<dbReference type="SUPFAM" id="SSF55785">
    <property type="entry name" value="PYP-like sensor domain (PAS domain)"/>
    <property type="match status" value="2"/>
</dbReference>
<keyword evidence="3" id="KW-0597">Phosphoprotein</keyword>
<keyword evidence="10" id="KW-1185">Reference proteome</keyword>
<accession>A0ABQ2A050</accession>
<dbReference type="PANTHER" id="PTHR42878:SF15">
    <property type="entry name" value="BACTERIOPHYTOCHROME"/>
    <property type="match status" value="1"/>
</dbReference>
<proteinExistence type="predicted"/>
<evidence type="ECO:0000313" key="10">
    <source>
        <dbReference type="Proteomes" id="UP000637774"/>
    </source>
</evidence>
<dbReference type="RefSeq" id="WP_188560657.1">
    <property type="nucleotide sequence ID" value="NZ_BMGY01000004.1"/>
</dbReference>
<dbReference type="InterPro" id="IPR003661">
    <property type="entry name" value="HisK_dim/P_dom"/>
</dbReference>
<dbReference type="InterPro" id="IPR013656">
    <property type="entry name" value="PAS_4"/>
</dbReference>
<feature type="coiled-coil region" evidence="7">
    <location>
        <begin position="294"/>
        <end position="332"/>
    </location>
</feature>
<dbReference type="Pfam" id="PF02518">
    <property type="entry name" value="HATPase_c"/>
    <property type="match status" value="1"/>
</dbReference>
<evidence type="ECO:0000256" key="7">
    <source>
        <dbReference type="SAM" id="Coils"/>
    </source>
</evidence>
<name>A0ABQ2A050_9BACT</name>
<dbReference type="CDD" id="cd00082">
    <property type="entry name" value="HisKA"/>
    <property type="match status" value="1"/>
</dbReference>
<dbReference type="InterPro" id="IPR050351">
    <property type="entry name" value="BphY/WalK/GraS-like"/>
</dbReference>
<evidence type="ECO:0000256" key="5">
    <source>
        <dbReference type="ARBA" id="ARBA00022777"/>
    </source>
</evidence>
<sequence length="744" mass="83526">MPDSNHAPLALPAGILDDSSPEELLAGVFATSITALVLLRPIRAAEGGEIIDFNFLLLSAAAQRMLKLPACPSATHLQVAPGTVANGIFDFYREVFELGQPSRRDFNYQLDGFDAYYRLAARRVGAGLLISFTDTADESRTHVEQALRASQAREQAALAEAERQRASLHDTFMQAPAMICIFSGPEHVFELVNPPYQALVGDRPLLGRSIREAMPELAGQPIFGLLDEVYRTGEPFRANEMLVQLDHDNSGGRELEKRYYNFVYQARFDGRKRPDGIMVFAYDVTLQVVARQRIEASERYAANANEELAAANEELQAANEEIRANNDDLFHAQLGVRELNMQLEMRVSQRTVELQVAQAEAERQRARLHHLFMQAPAAICILDGPDLVCELVNPSCQQLFPGRQLVGRPLFEALPELAGHAVWHSFRWVYETGKTHQENSILIPVARYDGAPLEDAYFDYIQQARFDKQGNVDGVLVFAFEVTEQARVRQQLHRANEELTLVNEQASAHIRELATTNRQLQRTNQDLDNFVYAASHDLKQPINNLVGLFDELRHVIRFADPEEELLLPMVDDSLHQLSNTVDDLALVGQVQQNVQLPTETVALRELTLEVLQTLQPQVHAARARITTDFAAAPTVQYSRANLRTILLNLLSNAIKYNDPARPCRIHLSLWKQAGAPVLLVEDNGLGFDVQRHQDELFQLFRRFHTHTEGTGVGLYLVHRIVQGNGGRIEVESEVGEGSTFRVYL</sequence>
<evidence type="ECO:0000256" key="3">
    <source>
        <dbReference type="ARBA" id="ARBA00022553"/>
    </source>
</evidence>
<dbReference type="SUPFAM" id="SSF55874">
    <property type="entry name" value="ATPase domain of HSP90 chaperone/DNA topoisomerase II/histidine kinase"/>
    <property type="match status" value="1"/>
</dbReference>
<dbReference type="Pfam" id="PF08448">
    <property type="entry name" value="PAS_4"/>
    <property type="match status" value="2"/>
</dbReference>
<dbReference type="Gene3D" id="3.30.565.10">
    <property type="entry name" value="Histidine kinase-like ATPase, C-terminal domain"/>
    <property type="match status" value="1"/>
</dbReference>
<dbReference type="InterPro" id="IPR036097">
    <property type="entry name" value="HisK_dim/P_sf"/>
</dbReference>